<dbReference type="Proteomes" id="UP000247696">
    <property type="component" value="Chromosome"/>
</dbReference>
<dbReference type="AlphaFoldDB" id="A0A2Z3YMU4"/>
<keyword evidence="3" id="KW-1185">Reference proteome</keyword>
<dbReference type="RefSeq" id="WP_066583644.1">
    <property type="nucleotide sequence ID" value="NZ_CABKVS010000001.1"/>
</dbReference>
<evidence type="ECO:0000256" key="1">
    <source>
        <dbReference type="SAM" id="Phobius"/>
    </source>
</evidence>
<evidence type="ECO:0008006" key="4">
    <source>
        <dbReference type="Google" id="ProtNLM"/>
    </source>
</evidence>
<dbReference type="EMBL" id="CP024988">
    <property type="protein sequence ID" value="AWT25612.1"/>
    <property type="molecule type" value="Genomic_DNA"/>
</dbReference>
<protein>
    <recommendedName>
        <fullName evidence="4">Integral membrane protein</fullName>
    </recommendedName>
</protein>
<gene>
    <name evidence="2" type="ORF">Csp1_08030</name>
</gene>
<keyword evidence="1" id="KW-1133">Transmembrane helix</keyword>
<sequence>MSARGRREQNSAGESRPLVLPPSVRYAGWLGIIEGAVGLAVAVVMIVRELNGFHDEGAKISGYGTALWFIIFGGVVAVAGWFLKDGRRWGRGPVAMVSMILVLVSYYMFTSGRPELGVPTVLVGLVGLALLFNPSAVEWAARRYGD</sequence>
<dbReference type="KEGG" id="cpre:Csp1_08030"/>
<keyword evidence="1" id="KW-0472">Membrane</keyword>
<organism evidence="2 3">
    <name type="scientific">Corynebacterium provencense</name>
    <dbReference type="NCBI Taxonomy" id="1737425"/>
    <lineage>
        <taxon>Bacteria</taxon>
        <taxon>Bacillati</taxon>
        <taxon>Actinomycetota</taxon>
        <taxon>Actinomycetes</taxon>
        <taxon>Mycobacteriales</taxon>
        <taxon>Corynebacteriaceae</taxon>
        <taxon>Corynebacterium</taxon>
    </lineage>
</organism>
<dbReference type="InterPro" id="IPR036259">
    <property type="entry name" value="MFS_trans_sf"/>
</dbReference>
<reference evidence="3" key="1">
    <citation type="submission" date="2017-11" db="EMBL/GenBank/DDBJ databases">
        <title>Otitis media/interna in a cat caused by the recently described species Corynebacterium provencense.</title>
        <authorList>
            <person name="Kittl S."/>
            <person name="Brodard I."/>
            <person name="Rychener L."/>
            <person name="Jores J."/>
            <person name="Roosje P."/>
            <person name="Gobeli Brawand S."/>
        </authorList>
    </citation>
    <scope>NUCLEOTIDE SEQUENCE [LARGE SCALE GENOMIC DNA]</scope>
    <source>
        <strain evidence="3">17KM38</strain>
    </source>
</reference>
<feature type="transmembrane region" description="Helical" evidence="1">
    <location>
        <begin position="60"/>
        <end position="83"/>
    </location>
</feature>
<evidence type="ECO:0000313" key="3">
    <source>
        <dbReference type="Proteomes" id="UP000247696"/>
    </source>
</evidence>
<feature type="transmembrane region" description="Helical" evidence="1">
    <location>
        <begin position="26"/>
        <end position="48"/>
    </location>
</feature>
<proteinExistence type="predicted"/>
<evidence type="ECO:0000313" key="2">
    <source>
        <dbReference type="EMBL" id="AWT25612.1"/>
    </source>
</evidence>
<keyword evidence="1" id="KW-0812">Transmembrane</keyword>
<name>A0A2Z3YMU4_9CORY</name>
<accession>A0A2Z3YMU4</accession>
<dbReference type="OrthoDB" id="4775239at2"/>
<dbReference type="STRING" id="1737425.GCA_900049755_00491"/>
<dbReference type="SUPFAM" id="SSF103473">
    <property type="entry name" value="MFS general substrate transporter"/>
    <property type="match status" value="1"/>
</dbReference>
<feature type="transmembrane region" description="Helical" evidence="1">
    <location>
        <begin position="121"/>
        <end position="141"/>
    </location>
</feature>
<feature type="transmembrane region" description="Helical" evidence="1">
    <location>
        <begin position="90"/>
        <end position="109"/>
    </location>
</feature>